<dbReference type="Proteomes" id="UP000256941">
    <property type="component" value="Unassembled WGS sequence"/>
</dbReference>
<gene>
    <name evidence="2" type="ORF">BDD41_0603</name>
</gene>
<organism evidence="2 3">
    <name type="scientific">Paracoccus versutus</name>
    <name type="common">Thiobacillus versutus</name>
    <dbReference type="NCBI Taxonomy" id="34007"/>
    <lineage>
        <taxon>Bacteria</taxon>
        <taxon>Pseudomonadati</taxon>
        <taxon>Pseudomonadota</taxon>
        <taxon>Alphaproteobacteria</taxon>
        <taxon>Rhodobacterales</taxon>
        <taxon>Paracoccaceae</taxon>
        <taxon>Paracoccus</taxon>
    </lineage>
</organism>
<keyword evidence="1" id="KW-0472">Membrane</keyword>
<keyword evidence="1" id="KW-0812">Transmembrane</keyword>
<sequence>MGRAWGVPLDRGAGAGYALPMIVIAAFLIGAAIGWMRAAKAGGSRADKLQYAAAHALALTVLGLFLTILLSRMG</sequence>
<dbReference type="EMBL" id="QTUJ01000001">
    <property type="protein sequence ID" value="REF72137.1"/>
    <property type="molecule type" value="Genomic_DNA"/>
</dbReference>
<proteinExistence type="predicted"/>
<dbReference type="RefSeq" id="WP_140846490.1">
    <property type="nucleotide sequence ID" value="NZ_CP038196.1"/>
</dbReference>
<feature type="transmembrane region" description="Helical" evidence="1">
    <location>
        <begin position="51"/>
        <end position="71"/>
    </location>
</feature>
<reference evidence="2 3" key="1">
    <citation type="submission" date="2018-08" db="EMBL/GenBank/DDBJ databases">
        <title>Genomic Encyclopedia of Archaeal and Bacterial Type Strains, Phase II (KMG-II): from individual species to whole genera.</title>
        <authorList>
            <person name="Goeker M."/>
        </authorList>
    </citation>
    <scope>NUCLEOTIDE SEQUENCE [LARGE SCALE GENOMIC DNA]</scope>
    <source>
        <strain evidence="2 3">DSM 17099</strain>
    </source>
</reference>
<dbReference type="AlphaFoldDB" id="A0A3D9XNW8"/>
<name>A0A3D9XNW8_PARVE</name>
<accession>A0A3D9XNW8</accession>
<evidence type="ECO:0000313" key="2">
    <source>
        <dbReference type="EMBL" id="REF72137.1"/>
    </source>
</evidence>
<protein>
    <submittedName>
        <fullName evidence="2">Uncharacterized protein</fullName>
    </submittedName>
</protein>
<comment type="caution">
    <text evidence="2">The sequence shown here is derived from an EMBL/GenBank/DDBJ whole genome shotgun (WGS) entry which is preliminary data.</text>
</comment>
<evidence type="ECO:0000313" key="3">
    <source>
        <dbReference type="Proteomes" id="UP000256941"/>
    </source>
</evidence>
<feature type="transmembrane region" description="Helical" evidence="1">
    <location>
        <begin position="17"/>
        <end position="39"/>
    </location>
</feature>
<keyword evidence="1" id="KW-1133">Transmembrane helix</keyword>
<evidence type="ECO:0000256" key="1">
    <source>
        <dbReference type="SAM" id="Phobius"/>
    </source>
</evidence>